<dbReference type="EMBL" id="KN822139">
    <property type="protein sequence ID" value="KIM55223.1"/>
    <property type="molecule type" value="Genomic_DNA"/>
</dbReference>
<dbReference type="SUPFAM" id="SSF52047">
    <property type="entry name" value="RNI-like"/>
    <property type="match status" value="1"/>
</dbReference>
<evidence type="ECO:0000313" key="1">
    <source>
        <dbReference type="EMBL" id="KIM55223.1"/>
    </source>
</evidence>
<feature type="non-terminal residue" evidence="1">
    <location>
        <position position="1"/>
    </location>
</feature>
<name>A0A0C2Z068_9AGAM</name>
<gene>
    <name evidence="1" type="ORF">SCLCIDRAFT_135157</name>
</gene>
<reference evidence="2" key="2">
    <citation type="submission" date="2015-01" db="EMBL/GenBank/DDBJ databases">
        <title>Evolutionary Origins and Diversification of the Mycorrhizal Mutualists.</title>
        <authorList>
            <consortium name="DOE Joint Genome Institute"/>
            <consortium name="Mycorrhizal Genomics Consortium"/>
            <person name="Kohler A."/>
            <person name="Kuo A."/>
            <person name="Nagy L.G."/>
            <person name="Floudas D."/>
            <person name="Copeland A."/>
            <person name="Barry K.W."/>
            <person name="Cichocki N."/>
            <person name="Veneault-Fourrey C."/>
            <person name="LaButti K."/>
            <person name="Lindquist E.A."/>
            <person name="Lipzen A."/>
            <person name="Lundell T."/>
            <person name="Morin E."/>
            <person name="Murat C."/>
            <person name="Riley R."/>
            <person name="Ohm R."/>
            <person name="Sun H."/>
            <person name="Tunlid A."/>
            <person name="Henrissat B."/>
            <person name="Grigoriev I.V."/>
            <person name="Hibbett D.S."/>
            <person name="Martin F."/>
        </authorList>
    </citation>
    <scope>NUCLEOTIDE SEQUENCE [LARGE SCALE GENOMIC DNA]</scope>
    <source>
        <strain evidence="2">Foug A</strain>
    </source>
</reference>
<dbReference type="STRING" id="1036808.A0A0C2Z068"/>
<protein>
    <recommendedName>
        <fullName evidence="3">F-box domain-containing protein</fullName>
    </recommendedName>
</protein>
<reference evidence="1 2" key="1">
    <citation type="submission" date="2014-04" db="EMBL/GenBank/DDBJ databases">
        <authorList>
            <consortium name="DOE Joint Genome Institute"/>
            <person name="Kuo A."/>
            <person name="Kohler A."/>
            <person name="Nagy L.G."/>
            <person name="Floudas D."/>
            <person name="Copeland A."/>
            <person name="Barry K.W."/>
            <person name="Cichocki N."/>
            <person name="Veneault-Fourrey C."/>
            <person name="LaButti K."/>
            <person name="Lindquist E.A."/>
            <person name="Lipzen A."/>
            <person name="Lundell T."/>
            <person name="Morin E."/>
            <person name="Murat C."/>
            <person name="Sun H."/>
            <person name="Tunlid A."/>
            <person name="Henrissat B."/>
            <person name="Grigoriev I.V."/>
            <person name="Hibbett D.S."/>
            <person name="Martin F."/>
            <person name="Nordberg H.P."/>
            <person name="Cantor M.N."/>
            <person name="Hua S.X."/>
        </authorList>
    </citation>
    <scope>NUCLEOTIDE SEQUENCE [LARGE SCALE GENOMIC DNA]</scope>
    <source>
        <strain evidence="1 2">Foug A</strain>
    </source>
</reference>
<dbReference type="Gene3D" id="3.80.10.10">
    <property type="entry name" value="Ribonuclease Inhibitor"/>
    <property type="match status" value="1"/>
</dbReference>
<dbReference type="OrthoDB" id="3250066at2759"/>
<accession>A0A0C2Z068</accession>
<dbReference type="HOGENOM" id="CLU_020999_1_0_1"/>
<keyword evidence="2" id="KW-1185">Reference proteome</keyword>
<evidence type="ECO:0000313" key="2">
    <source>
        <dbReference type="Proteomes" id="UP000053989"/>
    </source>
</evidence>
<proteinExistence type="predicted"/>
<dbReference type="InParanoid" id="A0A0C2Z068"/>
<organism evidence="1 2">
    <name type="scientific">Scleroderma citrinum Foug A</name>
    <dbReference type="NCBI Taxonomy" id="1036808"/>
    <lineage>
        <taxon>Eukaryota</taxon>
        <taxon>Fungi</taxon>
        <taxon>Dikarya</taxon>
        <taxon>Basidiomycota</taxon>
        <taxon>Agaricomycotina</taxon>
        <taxon>Agaricomycetes</taxon>
        <taxon>Agaricomycetidae</taxon>
        <taxon>Boletales</taxon>
        <taxon>Sclerodermatineae</taxon>
        <taxon>Sclerodermataceae</taxon>
        <taxon>Scleroderma</taxon>
    </lineage>
</organism>
<evidence type="ECO:0008006" key="3">
    <source>
        <dbReference type="Google" id="ProtNLM"/>
    </source>
</evidence>
<dbReference type="Proteomes" id="UP000053989">
    <property type="component" value="Unassembled WGS sequence"/>
</dbReference>
<dbReference type="InterPro" id="IPR032675">
    <property type="entry name" value="LRR_dom_sf"/>
</dbReference>
<sequence>PGLLPFELLVSHVCRLWRNVTLGTSSLWTSITALHSECPLYECVVAYLERSKSHSLDIRIDYTHGEVLRSSAVKAGNFEVLTLLIPHLARWASIWLGVRCYHYMYTFLEAVSDPSIPPATRLEELQLGPLTPFSEPKFLDHFTLFGGIAPLLRTLVLVGVHIDWSQGWLQSAPNLQTLHLTFHDMDVCSSWAAFSTILRGAPALRTFKIDHSGSYNYPGELLSCLACWNLTSQQMILILRKLCTPVLKTLTLGFSLDYTVDYCDFIMQLVGPATQAMPSPIEQPCSLLKSLETLSMEGLVFNEEPDCAEMIYRELVNLKVFKLSVSPALHWSFVELLFPRRAPAVVLLPSLKKLSISGVASYYVVQLVVERRDAGVPLSAIFMKQCYGPTKFKHVVWLRDNLEEFNYRERFIDSGW</sequence>
<dbReference type="AlphaFoldDB" id="A0A0C2Z068"/>